<reference evidence="11 12" key="1">
    <citation type="submission" date="2020-09" db="EMBL/GenBank/DDBJ databases">
        <title>Dyella sp. 7MK23 isolated from forest soil.</title>
        <authorList>
            <person name="Fu J."/>
        </authorList>
    </citation>
    <scope>NUCLEOTIDE SEQUENCE [LARGE SCALE GENOMIC DNA]</scope>
    <source>
        <strain evidence="11 12">7MK23</strain>
    </source>
</reference>
<feature type="binding site" evidence="8">
    <location>
        <begin position="109"/>
        <end position="112"/>
    </location>
    <ligand>
        <name>(6S)-5,6,7,8-tetrahydrofolate</name>
        <dbReference type="ChEBI" id="CHEBI:57453"/>
    </ligand>
</feature>
<evidence type="ECO:0000256" key="4">
    <source>
        <dbReference type="ARBA" id="ARBA00016014"/>
    </source>
</evidence>
<dbReference type="EC" id="2.1.2.9" evidence="3 8"/>
<evidence type="ECO:0000313" key="12">
    <source>
        <dbReference type="Proteomes" id="UP000651010"/>
    </source>
</evidence>
<evidence type="ECO:0000256" key="5">
    <source>
        <dbReference type="ARBA" id="ARBA00022679"/>
    </source>
</evidence>
<dbReference type="EMBL" id="JACZZA010000012">
    <property type="protein sequence ID" value="MBE1162319.1"/>
    <property type="molecule type" value="Genomic_DNA"/>
</dbReference>
<dbReference type="InterPro" id="IPR005793">
    <property type="entry name" value="Formyl_trans_C"/>
</dbReference>
<comment type="caution">
    <text evidence="11">The sequence shown here is derived from an EMBL/GenBank/DDBJ whole genome shotgun (WGS) entry which is preliminary data.</text>
</comment>
<dbReference type="SUPFAM" id="SSF53328">
    <property type="entry name" value="Formyltransferase"/>
    <property type="match status" value="1"/>
</dbReference>
<feature type="domain" description="Formyl transferase C-terminal" evidence="10">
    <location>
        <begin position="204"/>
        <end position="300"/>
    </location>
</feature>
<comment type="similarity">
    <text evidence="2 8">Belongs to the Fmt family.</text>
</comment>
<dbReference type="InterPro" id="IPR037022">
    <property type="entry name" value="Formyl_trans_C_sf"/>
</dbReference>
<organism evidence="11 12">
    <name type="scientific">Dyella acidiphila</name>
    <dbReference type="NCBI Taxonomy" id="2775866"/>
    <lineage>
        <taxon>Bacteria</taxon>
        <taxon>Pseudomonadati</taxon>
        <taxon>Pseudomonadota</taxon>
        <taxon>Gammaproteobacteria</taxon>
        <taxon>Lysobacterales</taxon>
        <taxon>Rhodanobacteraceae</taxon>
        <taxon>Dyella</taxon>
    </lineage>
</organism>
<dbReference type="CDD" id="cd08704">
    <property type="entry name" value="Met_tRNA_FMT_C"/>
    <property type="match status" value="1"/>
</dbReference>
<name>A0ABR9GE37_9GAMM</name>
<proteinExistence type="inferred from homology"/>
<evidence type="ECO:0000256" key="3">
    <source>
        <dbReference type="ARBA" id="ARBA00012261"/>
    </source>
</evidence>
<keyword evidence="12" id="KW-1185">Reference proteome</keyword>
<dbReference type="Gene3D" id="3.40.50.170">
    <property type="entry name" value="Formyl transferase, N-terminal domain"/>
    <property type="match status" value="1"/>
</dbReference>
<gene>
    <name evidence="8" type="primary">fmt</name>
    <name evidence="11" type="ORF">IGX34_18185</name>
</gene>
<dbReference type="GO" id="GO:0004479">
    <property type="term" value="F:methionyl-tRNA formyltransferase activity"/>
    <property type="evidence" value="ECO:0007669"/>
    <property type="project" value="UniProtKB-EC"/>
</dbReference>
<sequence>MRIVFAGTPEFSVPCLEACRSSGAEVVAVYTQPDRPAGRGRKLTPSPVKEAALAAGIPVEQPQSLKTVEARQTLAAYRPDLMVVVAYGLILSPKVLALPRLGCWNVHASLLPRWRGAAPIQRAILAGDTATGVDLMQMEAGLDTGPVLLERRTEIQHSDTGGTLHNRLALLGADVLMEGLCRTLAGETLPSQPQSGQGVLYAHKLEKAEAKLDFNKPGLALEHQVRAFDPWPVAEGEIAGENVRIWAAHAVTQDLSAHPGTVVEARRDGIDIACIDGVLRVTALQRAGGKRITAADYLNARPELRGAR</sequence>
<dbReference type="NCBIfam" id="TIGR00460">
    <property type="entry name" value="fmt"/>
    <property type="match status" value="1"/>
</dbReference>
<keyword evidence="5 8" id="KW-0808">Transferase</keyword>
<evidence type="ECO:0000256" key="2">
    <source>
        <dbReference type="ARBA" id="ARBA00010699"/>
    </source>
</evidence>
<dbReference type="Gene3D" id="3.10.25.10">
    <property type="entry name" value="Formyl transferase, C-terminal domain"/>
    <property type="match status" value="1"/>
</dbReference>
<accession>A0ABR9GE37</accession>
<dbReference type="SUPFAM" id="SSF50486">
    <property type="entry name" value="FMT C-terminal domain-like"/>
    <property type="match status" value="1"/>
</dbReference>
<keyword evidence="6 8" id="KW-0648">Protein biosynthesis</keyword>
<dbReference type="InterPro" id="IPR005794">
    <property type="entry name" value="Fmt"/>
</dbReference>
<dbReference type="PANTHER" id="PTHR11138">
    <property type="entry name" value="METHIONYL-TRNA FORMYLTRANSFERASE"/>
    <property type="match status" value="1"/>
</dbReference>
<evidence type="ECO:0000259" key="9">
    <source>
        <dbReference type="Pfam" id="PF00551"/>
    </source>
</evidence>
<dbReference type="CDD" id="cd08646">
    <property type="entry name" value="FMT_core_Met-tRNA-FMT_N"/>
    <property type="match status" value="1"/>
</dbReference>
<dbReference type="InterPro" id="IPR011034">
    <property type="entry name" value="Formyl_transferase-like_C_sf"/>
</dbReference>
<comment type="catalytic activity">
    <reaction evidence="7 8">
        <text>L-methionyl-tRNA(fMet) + (6R)-10-formyltetrahydrofolate = N-formyl-L-methionyl-tRNA(fMet) + (6S)-5,6,7,8-tetrahydrofolate + H(+)</text>
        <dbReference type="Rhea" id="RHEA:24380"/>
        <dbReference type="Rhea" id="RHEA-COMP:9952"/>
        <dbReference type="Rhea" id="RHEA-COMP:9953"/>
        <dbReference type="ChEBI" id="CHEBI:15378"/>
        <dbReference type="ChEBI" id="CHEBI:57453"/>
        <dbReference type="ChEBI" id="CHEBI:78530"/>
        <dbReference type="ChEBI" id="CHEBI:78844"/>
        <dbReference type="ChEBI" id="CHEBI:195366"/>
        <dbReference type="EC" id="2.1.2.9"/>
    </reaction>
</comment>
<dbReference type="HAMAP" id="MF_00182">
    <property type="entry name" value="Formyl_trans"/>
    <property type="match status" value="1"/>
</dbReference>
<comment type="function">
    <text evidence="1 8">Attaches a formyl group to the free amino group of methionyl-tRNA(fMet). The formyl group appears to play a dual role in the initiator identity of N-formylmethionyl-tRNA by promoting its recognition by IF2 and preventing the misappropriation of this tRNA by the elongation apparatus.</text>
</comment>
<evidence type="ECO:0000313" key="11">
    <source>
        <dbReference type="EMBL" id="MBE1162319.1"/>
    </source>
</evidence>
<dbReference type="InterPro" id="IPR044135">
    <property type="entry name" value="Met-tRNA-FMT_C"/>
</dbReference>
<protein>
    <recommendedName>
        <fullName evidence="4 8">Methionyl-tRNA formyltransferase</fullName>
        <ecNumber evidence="3 8">2.1.2.9</ecNumber>
    </recommendedName>
</protein>
<evidence type="ECO:0000256" key="8">
    <source>
        <dbReference type="HAMAP-Rule" id="MF_00182"/>
    </source>
</evidence>
<dbReference type="InterPro" id="IPR041711">
    <property type="entry name" value="Met-tRNA-FMT_N"/>
</dbReference>
<evidence type="ECO:0000256" key="1">
    <source>
        <dbReference type="ARBA" id="ARBA00002606"/>
    </source>
</evidence>
<dbReference type="PANTHER" id="PTHR11138:SF5">
    <property type="entry name" value="METHIONYL-TRNA FORMYLTRANSFERASE, MITOCHONDRIAL"/>
    <property type="match status" value="1"/>
</dbReference>
<dbReference type="Pfam" id="PF02911">
    <property type="entry name" value="Formyl_trans_C"/>
    <property type="match status" value="1"/>
</dbReference>
<evidence type="ECO:0000259" key="10">
    <source>
        <dbReference type="Pfam" id="PF02911"/>
    </source>
</evidence>
<dbReference type="InterPro" id="IPR036477">
    <property type="entry name" value="Formyl_transf_N_sf"/>
</dbReference>
<dbReference type="Pfam" id="PF00551">
    <property type="entry name" value="Formyl_trans_N"/>
    <property type="match status" value="1"/>
</dbReference>
<evidence type="ECO:0000256" key="6">
    <source>
        <dbReference type="ARBA" id="ARBA00022917"/>
    </source>
</evidence>
<dbReference type="InterPro" id="IPR002376">
    <property type="entry name" value="Formyl_transf_N"/>
</dbReference>
<dbReference type="Proteomes" id="UP000651010">
    <property type="component" value="Unassembled WGS sequence"/>
</dbReference>
<dbReference type="RefSeq" id="WP_192557186.1">
    <property type="nucleotide sequence ID" value="NZ_JACZZA010000012.1"/>
</dbReference>
<feature type="domain" description="Formyl transferase N-terminal" evidence="9">
    <location>
        <begin position="1"/>
        <end position="178"/>
    </location>
</feature>
<evidence type="ECO:0000256" key="7">
    <source>
        <dbReference type="ARBA" id="ARBA00048558"/>
    </source>
</evidence>